<organism evidence="1 2">
    <name type="scientific">Usitatibacter rugosus</name>
    <dbReference type="NCBI Taxonomy" id="2732067"/>
    <lineage>
        <taxon>Bacteria</taxon>
        <taxon>Pseudomonadati</taxon>
        <taxon>Pseudomonadota</taxon>
        <taxon>Betaproteobacteria</taxon>
        <taxon>Nitrosomonadales</taxon>
        <taxon>Usitatibacteraceae</taxon>
        <taxon>Usitatibacter</taxon>
    </lineage>
</organism>
<evidence type="ECO:0000313" key="2">
    <source>
        <dbReference type="Proteomes" id="UP000501534"/>
    </source>
</evidence>
<name>A0A6M4GSJ1_9PROT</name>
<evidence type="ECO:0000313" key="1">
    <source>
        <dbReference type="EMBL" id="QJR10056.1"/>
    </source>
</evidence>
<gene>
    <name evidence="1" type="ORF">DSM104443_01107</name>
</gene>
<dbReference type="EMBL" id="CP053069">
    <property type="protein sequence ID" value="QJR10056.1"/>
    <property type="molecule type" value="Genomic_DNA"/>
</dbReference>
<reference evidence="1 2" key="1">
    <citation type="submission" date="2020-04" db="EMBL/GenBank/DDBJ databases">
        <title>Usitatibacter rugosus gen. nov., sp. nov. and Usitatibacter palustris sp. nov., novel members of Usitatibacteraceae fam. nov. within the order Nitrosomonadales isolated from soil.</title>
        <authorList>
            <person name="Huber K.J."/>
            <person name="Neumann-Schaal M."/>
            <person name="Geppert A."/>
            <person name="Luckner M."/>
            <person name="Wanner G."/>
            <person name="Overmann J."/>
        </authorList>
    </citation>
    <scope>NUCLEOTIDE SEQUENCE [LARGE SCALE GENOMIC DNA]</scope>
    <source>
        <strain evidence="1 2">0125_3</strain>
    </source>
</reference>
<dbReference type="KEGG" id="uru:DSM104443_01107"/>
<protein>
    <submittedName>
        <fullName evidence="1">Uncharacterized protein</fullName>
    </submittedName>
</protein>
<proteinExistence type="predicted"/>
<sequence>MASPRLLIVCGSAGDALAREVLSEFDDAFDVSQGIYRLSGTSSMEDLEQLAANADCAILASTREEILGGRTKAAIAAHDSLLFALGILVARLGARHCFVLADSIDAKTFLPAERFGVRIEYVSGAAHERTNRFDKACSAIRRRLVSSCKAKHANHATLRCKTINDRLELSARAASLPSTPEDIRAFLFGVESNDLICMGAWSLHKRCEDINVLQFNAKEHADLAVIKAWRMRQVQAAKIPRPSQAALAKDIKVEPGLKFVLAAPVVVGPTIWGVVDFDTTTASGAKILASPSALTVVLKLAEQIAQIVEARS</sequence>
<dbReference type="AlphaFoldDB" id="A0A6M4GSJ1"/>
<accession>A0A6M4GSJ1</accession>
<keyword evidence="2" id="KW-1185">Reference proteome</keyword>
<dbReference type="Proteomes" id="UP000501534">
    <property type="component" value="Chromosome"/>
</dbReference>